<keyword evidence="3" id="KW-1185">Reference proteome</keyword>
<gene>
    <name evidence="2" type="ORF">ACFPFX_04810</name>
</gene>
<evidence type="ECO:0000313" key="2">
    <source>
        <dbReference type="EMBL" id="MFC4955616.1"/>
    </source>
</evidence>
<sequence>MTAPYDPSQREKVVAKLPESLRRDLKVRAAQLGVDIKDAVTDGIGNWLSDGAEYTTVDMAGSRSFSTYIPTGMYAELKQAAKKKGLAINQSLAQSIRAWLDAHPATAKRAQSKGGCRYVVCNQKGGVGKTAVTAGLGQALAERGARVLLVDFDPQCHLTSQFGFEPIGLEEPSLAKKMLGEAKILKLRDLIEPIETESFAGRLFLLPSSTYAFLLDAKLATAPGLRVRETALETALEEVESDFDYILIDCPPSLGYTMDNALYYGRTRDGEDPGCSGVLTVVQAEDSSADAYRLLQNQINDLAADFKLDLDQLGIVVNLYDAGRGYIATSSLENWHAVGDPAVLSVVPDLKEQREAVRLKRPLLEYAPESKQADAMRELARRLSE</sequence>
<comment type="caution">
    <text evidence="2">The sequence shown here is derived from an EMBL/GenBank/DDBJ whole genome shotgun (WGS) entry which is preliminary data.</text>
</comment>
<protein>
    <submittedName>
        <fullName evidence="2">ParA family protein</fullName>
    </submittedName>
</protein>
<dbReference type="Gene3D" id="1.10.1220.10">
    <property type="entry name" value="Met repressor-like"/>
    <property type="match status" value="1"/>
</dbReference>
<dbReference type="InterPro" id="IPR050678">
    <property type="entry name" value="DNA_Partitioning_ATPase"/>
</dbReference>
<dbReference type="SUPFAM" id="SSF47598">
    <property type="entry name" value="Ribbon-helix-helix"/>
    <property type="match status" value="1"/>
</dbReference>
<name>A0ABV9UF97_9ACTN</name>
<dbReference type="RefSeq" id="WP_344370466.1">
    <property type="nucleotide sequence ID" value="NZ_BAAASQ010000001.1"/>
</dbReference>
<organism evidence="2 3">
    <name type="scientific">Streptomyces mauvecolor</name>
    <dbReference type="NCBI Taxonomy" id="58345"/>
    <lineage>
        <taxon>Bacteria</taxon>
        <taxon>Bacillati</taxon>
        <taxon>Actinomycetota</taxon>
        <taxon>Actinomycetes</taxon>
        <taxon>Kitasatosporales</taxon>
        <taxon>Streptomycetaceae</taxon>
        <taxon>Streptomyces</taxon>
    </lineage>
</organism>
<feature type="domain" description="AAA" evidence="1">
    <location>
        <begin position="119"/>
        <end position="264"/>
    </location>
</feature>
<proteinExistence type="predicted"/>
<dbReference type="CDD" id="cd02042">
    <property type="entry name" value="ParAB_family"/>
    <property type="match status" value="1"/>
</dbReference>
<dbReference type="Proteomes" id="UP001595834">
    <property type="component" value="Unassembled WGS sequence"/>
</dbReference>
<dbReference type="InterPro" id="IPR025669">
    <property type="entry name" value="AAA_dom"/>
</dbReference>
<dbReference type="Pfam" id="PF13614">
    <property type="entry name" value="AAA_31"/>
    <property type="match status" value="1"/>
</dbReference>
<dbReference type="PANTHER" id="PTHR13696:SF99">
    <property type="entry name" value="COBYRINIC ACID AC-DIAMIDE SYNTHASE"/>
    <property type="match status" value="1"/>
</dbReference>
<dbReference type="InterPro" id="IPR013321">
    <property type="entry name" value="Arc_rbn_hlx_hlx"/>
</dbReference>
<dbReference type="SUPFAM" id="SSF52540">
    <property type="entry name" value="P-loop containing nucleoside triphosphate hydrolases"/>
    <property type="match status" value="1"/>
</dbReference>
<dbReference type="InterPro" id="IPR027417">
    <property type="entry name" value="P-loop_NTPase"/>
</dbReference>
<dbReference type="InterPro" id="IPR010985">
    <property type="entry name" value="Ribbon_hlx_hlx"/>
</dbReference>
<dbReference type="PANTHER" id="PTHR13696">
    <property type="entry name" value="P-LOOP CONTAINING NUCLEOSIDE TRIPHOSPHATE HYDROLASE"/>
    <property type="match status" value="1"/>
</dbReference>
<dbReference type="Gene3D" id="3.40.50.300">
    <property type="entry name" value="P-loop containing nucleotide triphosphate hydrolases"/>
    <property type="match status" value="1"/>
</dbReference>
<dbReference type="EMBL" id="JBHSIZ010000005">
    <property type="protein sequence ID" value="MFC4955616.1"/>
    <property type="molecule type" value="Genomic_DNA"/>
</dbReference>
<evidence type="ECO:0000259" key="1">
    <source>
        <dbReference type="Pfam" id="PF13614"/>
    </source>
</evidence>
<evidence type="ECO:0000313" key="3">
    <source>
        <dbReference type="Proteomes" id="UP001595834"/>
    </source>
</evidence>
<reference evidence="3" key="1">
    <citation type="journal article" date="2019" name="Int. J. Syst. Evol. Microbiol.">
        <title>The Global Catalogue of Microorganisms (GCM) 10K type strain sequencing project: providing services to taxonomists for standard genome sequencing and annotation.</title>
        <authorList>
            <consortium name="The Broad Institute Genomics Platform"/>
            <consortium name="The Broad Institute Genome Sequencing Center for Infectious Disease"/>
            <person name="Wu L."/>
            <person name="Ma J."/>
        </authorList>
    </citation>
    <scope>NUCLEOTIDE SEQUENCE [LARGE SCALE GENOMIC DNA]</scope>
    <source>
        <strain evidence="3">CCM 7224</strain>
    </source>
</reference>
<accession>A0ABV9UF97</accession>